<evidence type="ECO:0000313" key="14">
    <source>
        <dbReference type="EMBL" id="KAK9884532.1"/>
    </source>
</evidence>
<dbReference type="PROSITE" id="PS00135">
    <property type="entry name" value="TRYPSIN_SER"/>
    <property type="match status" value="1"/>
</dbReference>
<proteinExistence type="inferred from homology"/>
<evidence type="ECO:0000256" key="6">
    <source>
        <dbReference type="ARBA" id="ARBA00022825"/>
    </source>
</evidence>
<dbReference type="SMART" id="SM00680">
    <property type="entry name" value="CLIP"/>
    <property type="match status" value="1"/>
</dbReference>
<dbReference type="GO" id="GO:0004252">
    <property type="term" value="F:serine-type endopeptidase activity"/>
    <property type="evidence" value="ECO:0007669"/>
    <property type="project" value="InterPro"/>
</dbReference>
<evidence type="ECO:0000256" key="4">
    <source>
        <dbReference type="ARBA" id="ARBA00022729"/>
    </source>
</evidence>
<evidence type="ECO:0000256" key="8">
    <source>
        <dbReference type="ARBA" id="ARBA00024195"/>
    </source>
</evidence>
<dbReference type="GO" id="GO:0016485">
    <property type="term" value="P:protein processing"/>
    <property type="evidence" value="ECO:0007669"/>
    <property type="project" value="UniProtKB-ARBA"/>
</dbReference>
<dbReference type="PROSITE" id="PS00134">
    <property type="entry name" value="TRYPSIN_HIS"/>
    <property type="match status" value="1"/>
</dbReference>
<comment type="similarity">
    <text evidence="8">Belongs to the peptidase S1 family. CLIP subfamily.</text>
</comment>
<gene>
    <name evidence="14" type="ORF">WA026_007374</name>
</gene>
<dbReference type="PROSITE" id="PS51888">
    <property type="entry name" value="CLIP"/>
    <property type="match status" value="1"/>
</dbReference>
<organism evidence="14 15">
    <name type="scientific">Henosepilachna vigintioctopunctata</name>
    <dbReference type="NCBI Taxonomy" id="420089"/>
    <lineage>
        <taxon>Eukaryota</taxon>
        <taxon>Metazoa</taxon>
        <taxon>Ecdysozoa</taxon>
        <taxon>Arthropoda</taxon>
        <taxon>Hexapoda</taxon>
        <taxon>Insecta</taxon>
        <taxon>Pterygota</taxon>
        <taxon>Neoptera</taxon>
        <taxon>Endopterygota</taxon>
        <taxon>Coleoptera</taxon>
        <taxon>Polyphaga</taxon>
        <taxon>Cucujiformia</taxon>
        <taxon>Coccinelloidea</taxon>
        <taxon>Coccinellidae</taxon>
        <taxon>Epilachninae</taxon>
        <taxon>Epilachnini</taxon>
        <taxon>Henosepilachna</taxon>
    </lineage>
</organism>
<dbReference type="InterPro" id="IPR038565">
    <property type="entry name" value="CLIP_sf"/>
</dbReference>
<dbReference type="InterPro" id="IPR051333">
    <property type="entry name" value="CLIP_Serine_Protease"/>
</dbReference>
<dbReference type="GO" id="GO:0005576">
    <property type="term" value="C:extracellular region"/>
    <property type="evidence" value="ECO:0007669"/>
    <property type="project" value="UniProtKB-SubCell"/>
</dbReference>
<dbReference type="InterPro" id="IPR009003">
    <property type="entry name" value="Peptidase_S1_PA"/>
</dbReference>
<reference evidence="14 15" key="1">
    <citation type="submission" date="2023-03" db="EMBL/GenBank/DDBJ databases">
        <title>Genome insight into feeding habits of ladybird beetles.</title>
        <authorList>
            <person name="Li H.-S."/>
            <person name="Huang Y.-H."/>
            <person name="Pang H."/>
        </authorList>
    </citation>
    <scope>NUCLEOTIDE SEQUENCE [LARGE SCALE GENOMIC DNA]</scope>
    <source>
        <strain evidence="14">SYSU_2023b</strain>
        <tissue evidence="14">Whole body</tissue>
    </source>
</reference>
<evidence type="ECO:0000313" key="15">
    <source>
        <dbReference type="Proteomes" id="UP001431783"/>
    </source>
</evidence>
<keyword evidence="2" id="KW-0964">Secreted</keyword>
<protein>
    <recommendedName>
        <fullName evidence="16">CLIP domain-containing serine protease</fullName>
    </recommendedName>
</protein>
<feature type="compositionally biased region" description="Low complexity" evidence="10">
    <location>
        <begin position="77"/>
        <end position="90"/>
    </location>
</feature>
<name>A0AAW1UM08_9CUCU</name>
<evidence type="ECO:0000256" key="7">
    <source>
        <dbReference type="ARBA" id="ARBA00023157"/>
    </source>
</evidence>
<dbReference type="InterPro" id="IPR022700">
    <property type="entry name" value="CLIP"/>
</dbReference>
<keyword evidence="3 9" id="KW-0645">Protease</keyword>
<dbReference type="InterPro" id="IPR018114">
    <property type="entry name" value="TRYPSIN_HIS"/>
</dbReference>
<evidence type="ECO:0000256" key="9">
    <source>
        <dbReference type="RuleBase" id="RU363034"/>
    </source>
</evidence>
<dbReference type="PANTHER" id="PTHR24260:SF147">
    <property type="entry name" value="EG:BACR7A4.3 PROTEIN-RELATED"/>
    <property type="match status" value="1"/>
</dbReference>
<sequence length="399" mass="44204">MCWYSYVVIVVILFSSVCCLEEGESCTITSSGRQGLCITILKCPEALALIQKQQFPQTCGFSGTVPRVCCPGTNTVTTTSTSTERTTSRSTTKRRTTKPSTNAYPNPYRPNTTGYKSFQKCVEYSNLVISYEKPPILFIDKEEEEVDTCGFKVVPLIIGGVPADRREFPHMVLVGYDSSEGVQWLCGGTLINEQYVLTAGHCLISRELGNASRARLGVTKINDPEHRQDFAIIERIRHPKYEPPSHYNDIGLLKLDKSVNFDRYARPACLYYDSKSLNLKGVASGWGKTDFAGYSSDELLKVTLELVDTKTCNNSYRRVSHQRLDSGIIETTQLCAGSPGKDTCQGDSGGPLQIYSAIKCMYEVIGVTSFGKACGIGKSPGVYTRVSYYLDWIEKTVWG</sequence>
<feature type="signal peptide" evidence="11">
    <location>
        <begin position="1"/>
        <end position="19"/>
    </location>
</feature>
<dbReference type="CDD" id="cd00190">
    <property type="entry name" value="Tryp_SPc"/>
    <property type="match status" value="1"/>
</dbReference>
<keyword evidence="7" id="KW-1015">Disulfide bond</keyword>
<dbReference type="AlphaFoldDB" id="A0AAW1UM08"/>
<evidence type="ECO:0000259" key="13">
    <source>
        <dbReference type="PROSITE" id="PS51888"/>
    </source>
</evidence>
<evidence type="ECO:0000256" key="5">
    <source>
        <dbReference type="ARBA" id="ARBA00022801"/>
    </source>
</evidence>
<dbReference type="PROSITE" id="PS50240">
    <property type="entry name" value="TRYPSIN_DOM"/>
    <property type="match status" value="1"/>
</dbReference>
<evidence type="ECO:0000256" key="3">
    <source>
        <dbReference type="ARBA" id="ARBA00022670"/>
    </source>
</evidence>
<evidence type="ECO:0000256" key="11">
    <source>
        <dbReference type="SAM" id="SignalP"/>
    </source>
</evidence>
<dbReference type="Gene3D" id="3.30.1640.30">
    <property type="match status" value="1"/>
</dbReference>
<accession>A0AAW1UM08</accession>
<dbReference type="SUPFAM" id="SSF50494">
    <property type="entry name" value="Trypsin-like serine proteases"/>
    <property type="match status" value="1"/>
</dbReference>
<evidence type="ECO:0008006" key="16">
    <source>
        <dbReference type="Google" id="ProtNLM"/>
    </source>
</evidence>
<keyword evidence="15" id="KW-1185">Reference proteome</keyword>
<dbReference type="InterPro" id="IPR043504">
    <property type="entry name" value="Peptidase_S1_PA_chymotrypsin"/>
</dbReference>
<comment type="caution">
    <text evidence="14">The sequence shown here is derived from an EMBL/GenBank/DDBJ whole genome shotgun (WGS) entry which is preliminary data.</text>
</comment>
<dbReference type="Pfam" id="PF00089">
    <property type="entry name" value="Trypsin"/>
    <property type="match status" value="1"/>
</dbReference>
<keyword evidence="5 9" id="KW-0378">Hydrolase</keyword>
<comment type="subcellular location">
    <subcellularLocation>
        <location evidence="1">Secreted</location>
    </subcellularLocation>
</comment>
<dbReference type="Proteomes" id="UP001431783">
    <property type="component" value="Unassembled WGS sequence"/>
</dbReference>
<evidence type="ECO:0000256" key="1">
    <source>
        <dbReference type="ARBA" id="ARBA00004613"/>
    </source>
</evidence>
<dbReference type="InterPro" id="IPR033116">
    <property type="entry name" value="TRYPSIN_SER"/>
</dbReference>
<dbReference type="PANTHER" id="PTHR24260">
    <property type="match status" value="1"/>
</dbReference>
<keyword evidence="4 11" id="KW-0732">Signal</keyword>
<dbReference type="FunFam" id="2.40.10.10:FF:000047">
    <property type="entry name" value="Trypsin eta"/>
    <property type="match status" value="1"/>
</dbReference>
<dbReference type="InterPro" id="IPR001254">
    <property type="entry name" value="Trypsin_dom"/>
</dbReference>
<dbReference type="Gene3D" id="2.40.10.10">
    <property type="entry name" value="Trypsin-like serine proteases"/>
    <property type="match status" value="1"/>
</dbReference>
<dbReference type="SMART" id="SM00020">
    <property type="entry name" value="Tryp_SPc"/>
    <property type="match status" value="1"/>
</dbReference>
<feature type="domain" description="Clip" evidence="13">
    <location>
        <begin position="25"/>
        <end position="70"/>
    </location>
</feature>
<dbReference type="EMBL" id="JARQZJ010000093">
    <property type="protein sequence ID" value="KAK9884532.1"/>
    <property type="molecule type" value="Genomic_DNA"/>
</dbReference>
<feature type="chain" id="PRO_5044025000" description="CLIP domain-containing serine protease" evidence="11">
    <location>
        <begin position="20"/>
        <end position="399"/>
    </location>
</feature>
<evidence type="ECO:0000259" key="12">
    <source>
        <dbReference type="PROSITE" id="PS50240"/>
    </source>
</evidence>
<evidence type="ECO:0000256" key="10">
    <source>
        <dbReference type="SAM" id="MobiDB-lite"/>
    </source>
</evidence>
<dbReference type="InterPro" id="IPR001314">
    <property type="entry name" value="Peptidase_S1A"/>
</dbReference>
<keyword evidence="6 9" id="KW-0720">Serine protease</keyword>
<evidence type="ECO:0000256" key="2">
    <source>
        <dbReference type="ARBA" id="ARBA00022525"/>
    </source>
</evidence>
<dbReference type="PRINTS" id="PR00722">
    <property type="entry name" value="CHYMOTRYPSIN"/>
</dbReference>
<feature type="domain" description="Peptidase S1" evidence="12">
    <location>
        <begin position="157"/>
        <end position="398"/>
    </location>
</feature>
<feature type="region of interest" description="Disordered" evidence="10">
    <location>
        <begin position="77"/>
        <end position="106"/>
    </location>
</feature>